<evidence type="ECO:0000256" key="4">
    <source>
        <dbReference type="ARBA" id="ARBA00009352"/>
    </source>
</evidence>
<dbReference type="GO" id="GO:0005786">
    <property type="term" value="C:signal recognition particle, endoplasmic reticulum targeting"/>
    <property type="evidence" value="ECO:0007669"/>
    <property type="project" value="UniProtKB-KW"/>
</dbReference>
<comment type="subcellular location">
    <subcellularLocation>
        <location evidence="2 12">Cytoplasm</location>
    </subcellularLocation>
    <subcellularLocation>
        <location evidence="1">Endoplasmic reticulum</location>
    </subcellularLocation>
    <subcellularLocation>
        <location evidence="3">Nucleus</location>
        <location evidence="3">Nucleolus</location>
    </subcellularLocation>
</comment>
<keyword evidence="7 12" id="KW-0694">RNA-binding</keyword>
<evidence type="ECO:0000256" key="7">
    <source>
        <dbReference type="ARBA" id="ARBA00022884"/>
    </source>
</evidence>
<dbReference type="Gene3D" id="1.10.3450.40">
    <property type="entry name" value="Signal recognition particle, SRP68 subunit, RNA-binding domain"/>
    <property type="match status" value="1"/>
</dbReference>
<gene>
    <name evidence="15" type="primary">LOC115211955</name>
</gene>
<dbReference type="PANTHER" id="PTHR12860">
    <property type="entry name" value="SIGNAL RECOGNITION PARTICLE 68 KDA PROTEIN"/>
    <property type="match status" value="1"/>
</dbReference>
<reference evidence="15" key="1">
    <citation type="submission" date="2025-08" db="UniProtKB">
        <authorList>
            <consortium name="RefSeq"/>
        </authorList>
    </citation>
    <scope>IDENTIFICATION</scope>
</reference>
<dbReference type="Proteomes" id="UP000515154">
    <property type="component" value="Linkage group LG5"/>
</dbReference>
<evidence type="ECO:0000256" key="12">
    <source>
        <dbReference type="PIRNR" id="PIRNR038995"/>
    </source>
</evidence>
<evidence type="ECO:0000256" key="10">
    <source>
        <dbReference type="ARBA" id="ARBA00023274"/>
    </source>
</evidence>
<dbReference type="InterPro" id="IPR026258">
    <property type="entry name" value="SRP68"/>
</dbReference>
<evidence type="ECO:0000313" key="15">
    <source>
        <dbReference type="RefSeq" id="XP_029636580.1"/>
    </source>
</evidence>
<keyword evidence="6" id="KW-0256">Endoplasmic reticulum</keyword>
<dbReference type="GO" id="GO:0005047">
    <property type="term" value="F:signal recognition particle binding"/>
    <property type="evidence" value="ECO:0007669"/>
    <property type="project" value="InterPro"/>
</dbReference>
<name>A0A6P7SEH5_9MOLL</name>
<dbReference type="KEGG" id="osn:115211955"/>
<evidence type="ECO:0000256" key="2">
    <source>
        <dbReference type="ARBA" id="ARBA00004496"/>
    </source>
</evidence>
<dbReference type="AlphaFoldDB" id="A0A6P7SEH5"/>
<keyword evidence="10 12" id="KW-0687">Ribonucleoprotein</keyword>
<protein>
    <recommendedName>
        <fullName evidence="11 12">Signal recognition particle subunit SRP68</fullName>
        <shortName evidence="12">SRP68</shortName>
    </recommendedName>
</protein>
<dbReference type="RefSeq" id="XP_029636580.1">
    <property type="nucleotide sequence ID" value="XM_029780720.2"/>
</dbReference>
<evidence type="ECO:0000256" key="3">
    <source>
        <dbReference type="ARBA" id="ARBA00004604"/>
    </source>
</evidence>
<dbReference type="GO" id="GO:0005730">
    <property type="term" value="C:nucleolus"/>
    <property type="evidence" value="ECO:0007669"/>
    <property type="project" value="UniProtKB-SubCell"/>
</dbReference>
<evidence type="ECO:0000256" key="1">
    <source>
        <dbReference type="ARBA" id="ARBA00004240"/>
    </source>
</evidence>
<keyword evidence="14" id="KW-1185">Reference proteome</keyword>
<evidence type="ECO:0000256" key="5">
    <source>
        <dbReference type="ARBA" id="ARBA00022490"/>
    </source>
</evidence>
<dbReference type="Pfam" id="PF16969">
    <property type="entry name" value="SRP68"/>
    <property type="match status" value="1"/>
</dbReference>
<dbReference type="GO" id="GO:0030942">
    <property type="term" value="F:endoplasmic reticulum signal peptide binding"/>
    <property type="evidence" value="ECO:0007669"/>
    <property type="project" value="InterPro"/>
</dbReference>
<dbReference type="InterPro" id="IPR034652">
    <property type="entry name" value="SRP68-RBD"/>
</dbReference>
<comment type="similarity">
    <text evidence="4 12">Belongs to the SRP68 family.</text>
</comment>
<evidence type="ECO:0000313" key="14">
    <source>
        <dbReference type="Proteomes" id="UP000515154"/>
    </source>
</evidence>
<evidence type="ECO:0000256" key="8">
    <source>
        <dbReference type="ARBA" id="ARBA00023135"/>
    </source>
</evidence>
<dbReference type="InterPro" id="IPR038253">
    <property type="entry name" value="SRP68_N_sf"/>
</dbReference>
<dbReference type="CDD" id="cd15481">
    <property type="entry name" value="SRP68-RBD"/>
    <property type="match status" value="1"/>
</dbReference>
<evidence type="ECO:0000256" key="6">
    <source>
        <dbReference type="ARBA" id="ARBA00022824"/>
    </source>
</evidence>
<dbReference type="GO" id="GO:0005783">
    <property type="term" value="C:endoplasmic reticulum"/>
    <property type="evidence" value="ECO:0007669"/>
    <property type="project" value="UniProtKB-SubCell"/>
</dbReference>
<keyword evidence="5 12" id="KW-0963">Cytoplasm</keyword>
<evidence type="ECO:0000256" key="13">
    <source>
        <dbReference type="SAM" id="MobiDB-lite"/>
    </source>
</evidence>
<sequence length="601" mass="69284">MAQSSNAAGDASHEHSESRKDHHISASTSFTLEILQIIKEAQQQHGLRHGDYQRYRSYCSRRLRRIRKSLHFPQGSKHKVVSKKITNDMLVDIRYLHLPLFAAERAWGYFMQLKAEANTEHRKQFHMLSRLKKAVNHADDLAKLCGSTKCDARTKLEAQGYQAWMKGTLEFELERWATAIEFYTNSETIYSKLASAFTDETKDLYLQRVSEVAPNIRYCSFRIGDESAIKDLMRMRLESGQDAQLAHLDQLLSQTREKQAATLSNVTWRNRTVPVKNEQVRVFLLNLQESSKQVETAEGFDRKVSIIESLLKQCIDALQVLRDALQDDQNFKAALRGQTIEVRISNQHYLHSYLTYIRLTKTIERNLLLIENFKQYLPNKTIPDGKKVTKPQDLVRLYDIIIQNLNEIFNLAGIEDDMKLSNEVKTLIQSFKSFRTFYIALSYSMDKKWKESIALYEKVLHYIALALDGYNGLQSSGIFLNIKNEKMNIEELEKEASCMRDSCHASSILGNTGITEPVKAVSNKKLLMERLEQYFEDPSLVSKHPKLVTFPPEFEPIPCRPLFFDLALNHISFPSLDGKIEQKTGGIRELMKGWLWGGSKK</sequence>
<dbReference type="PANTHER" id="PTHR12860:SF0">
    <property type="entry name" value="SIGNAL RECOGNITION PARTICLE SUBUNIT SRP68"/>
    <property type="match status" value="1"/>
</dbReference>
<feature type="region of interest" description="Disordered" evidence="13">
    <location>
        <begin position="1"/>
        <end position="23"/>
    </location>
</feature>
<dbReference type="GO" id="GO:0008312">
    <property type="term" value="F:7S RNA binding"/>
    <property type="evidence" value="ECO:0007669"/>
    <property type="project" value="InterPro"/>
</dbReference>
<proteinExistence type="inferred from homology"/>
<comment type="function">
    <text evidence="12">Component of the signal recognition particle (SRP) complex, a ribonucleoprotein complex that mediates the cotranslational targeting of secretory and membrane proteins to the endoplasmic reticulum (ER). The SRP complex interacts with the signal sequence in nascent secretory and membrane proteins and directs them to the membrane of the ER.</text>
</comment>
<evidence type="ECO:0000256" key="9">
    <source>
        <dbReference type="ARBA" id="ARBA00023242"/>
    </source>
</evidence>
<organism evidence="14 15">
    <name type="scientific">Octopus sinensis</name>
    <name type="common">East Asian common octopus</name>
    <dbReference type="NCBI Taxonomy" id="2607531"/>
    <lineage>
        <taxon>Eukaryota</taxon>
        <taxon>Metazoa</taxon>
        <taxon>Spiralia</taxon>
        <taxon>Lophotrochozoa</taxon>
        <taxon>Mollusca</taxon>
        <taxon>Cephalopoda</taxon>
        <taxon>Coleoidea</taxon>
        <taxon>Octopodiformes</taxon>
        <taxon>Octopoda</taxon>
        <taxon>Incirrata</taxon>
        <taxon>Octopodidae</taxon>
        <taxon>Octopus</taxon>
    </lineage>
</organism>
<dbReference type="PIRSF" id="PIRSF038995">
    <property type="entry name" value="SRP68"/>
    <property type="match status" value="1"/>
</dbReference>
<keyword evidence="9" id="KW-0539">Nucleus</keyword>
<dbReference type="GO" id="GO:0005829">
    <property type="term" value="C:cytosol"/>
    <property type="evidence" value="ECO:0007669"/>
    <property type="project" value="UniProtKB-ARBA"/>
</dbReference>
<evidence type="ECO:0000256" key="11">
    <source>
        <dbReference type="ARBA" id="ARBA00029498"/>
    </source>
</evidence>
<dbReference type="FunFam" id="1.10.3450.40:FF:000001">
    <property type="entry name" value="Signal recognition particle subunit SRP68"/>
    <property type="match status" value="1"/>
</dbReference>
<keyword evidence="8 12" id="KW-0733">Signal recognition particle</keyword>
<dbReference type="GO" id="GO:0006614">
    <property type="term" value="P:SRP-dependent cotranslational protein targeting to membrane"/>
    <property type="evidence" value="ECO:0007669"/>
    <property type="project" value="InterPro"/>
</dbReference>
<accession>A0A6P7SEH5</accession>
<feature type="compositionally biased region" description="Basic and acidic residues" evidence="13">
    <location>
        <begin position="11"/>
        <end position="23"/>
    </location>
</feature>